<dbReference type="Pfam" id="PF00682">
    <property type="entry name" value="HMGL-like"/>
    <property type="match status" value="1"/>
</dbReference>
<keyword evidence="3" id="KW-1185">Reference proteome</keyword>
<dbReference type="InterPro" id="IPR003379">
    <property type="entry name" value="Carboxylase_cons_dom"/>
</dbReference>
<dbReference type="PANTHER" id="PTHR43778">
    <property type="entry name" value="PYRUVATE CARBOXYLASE"/>
    <property type="match status" value="1"/>
</dbReference>
<evidence type="ECO:0000313" key="3">
    <source>
        <dbReference type="Proteomes" id="UP000023152"/>
    </source>
</evidence>
<dbReference type="GO" id="GO:0006094">
    <property type="term" value="P:gluconeogenesis"/>
    <property type="evidence" value="ECO:0007669"/>
    <property type="project" value="TreeGrafter"/>
</dbReference>
<dbReference type="PANTHER" id="PTHR43778:SF2">
    <property type="entry name" value="PYRUVATE CARBOXYLASE, MITOCHONDRIAL"/>
    <property type="match status" value="1"/>
</dbReference>
<evidence type="ECO:0000313" key="2">
    <source>
        <dbReference type="EMBL" id="ETO22930.1"/>
    </source>
</evidence>
<dbReference type="GO" id="GO:0004736">
    <property type="term" value="F:pyruvate carboxylase activity"/>
    <property type="evidence" value="ECO:0007669"/>
    <property type="project" value="TreeGrafter"/>
</dbReference>
<gene>
    <name evidence="2" type="ORF">RFI_14262</name>
</gene>
<dbReference type="SUPFAM" id="SSF89000">
    <property type="entry name" value="post-HMGL domain-like"/>
    <property type="match status" value="1"/>
</dbReference>
<sequence>HYQAAITFTSHSDPTLFNVRWVADIAKEFGKLGAHSICIKDMAGIASPALMKAWVSEIKDAVPELPVVIHAHYTTGFSPITYLMAIEAGASAVDCGISTLSGRSGHPAMEVFNQVLADLGYDLGWDPVKALEGMKETADVYREYHPRYEFCEMKMAGSVDYRVFTQGIPGGQISIMRNELVKNKLGHLFDKVIEQIQRVRTQAGGVALVTPTSEHVARQAIVNAMNGQSETTDKSPLWPGYSEMLRGVMGKPPGEMQVDLQLRALREWTDATVKKLQVTDDVKNAVSQKVNQIVDYLWSLSFPIQEKQILDELVQRIRQCRELNGRDSFIANQKYQFDERIKQFEKHVAFCF</sequence>
<evidence type="ECO:0000259" key="1">
    <source>
        <dbReference type="PROSITE" id="PS50991"/>
    </source>
</evidence>
<dbReference type="Proteomes" id="UP000023152">
    <property type="component" value="Unassembled WGS sequence"/>
</dbReference>
<accession>X6N9H0</accession>
<dbReference type="PROSITE" id="PS50991">
    <property type="entry name" value="PYR_CT"/>
    <property type="match status" value="1"/>
</dbReference>
<dbReference type="InterPro" id="IPR013785">
    <property type="entry name" value="Aldolase_TIM"/>
</dbReference>
<dbReference type="EMBL" id="ASPP01010356">
    <property type="protein sequence ID" value="ETO22930.1"/>
    <property type="molecule type" value="Genomic_DNA"/>
</dbReference>
<dbReference type="SUPFAM" id="SSF51569">
    <property type="entry name" value="Aldolase"/>
    <property type="match status" value="1"/>
</dbReference>
<feature type="domain" description="Pyruvate carboxyltransferase" evidence="1">
    <location>
        <begin position="1"/>
        <end position="131"/>
    </location>
</feature>
<dbReference type="GO" id="GO:0005737">
    <property type="term" value="C:cytoplasm"/>
    <property type="evidence" value="ECO:0007669"/>
    <property type="project" value="TreeGrafter"/>
</dbReference>
<reference evidence="2 3" key="1">
    <citation type="journal article" date="2013" name="Curr. Biol.">
        <title>The Genome of the Foraminiferan Reticulomyxa filosa.</title>
        <authorList>
            <person name="Glockner G."/>
            <person name="Hulsmann N."/>
            <person name="Schleicher M."/>
            <person name="Noegel A.A."/>
            <person name="Eichinger L."/>
            <person name="Gallinger C."/>
            <person name="Pawlowski J."/>
            <person name="Sierra R."/>
            <person name="Euteneuer U."/>
            <person name="Pillet L."/>
            <person name="Moustafa A."/>
            <person name="Platzer M."/>
            <person name="Groth M."/>
            <person name="Szafranski K."/>
            <person name="Schliwa M."/>
        </authorList>
    </citation>
    <scope>NUCLEOTIDE SEQUENCE [LARGE SCALE GENOMIC DNA]</scope>
</reference>
<organism evidence="2 3">
    <name type="scientific">Reticulomyxa filosa</name>
    <dbReference type="NCBI Taxonomy" id="46433"/>
    <lineage>
        <taxon>Eukaryota</taxon>
        <taxon>Sar</taxon>
        <taxon>Rhizaria</taxon>
        <taxon>Retaria</taxon>
        <taxon>Foraminifera</taxon>
        <taxon>Monothalamids</taxon>
        <taxon>Reticulomyxidae</taxon>
        <taxon>Reticulomyxa</taxon>
    </lineage>
</organism>
<protein>
    <submittedName>
        <fullName evidence="2">Oxaloacetate decarboxylase alpha chain</fullName>
    </submittedName>
</protein>
<feature type="non-terminal residue" evidence="2">
    <location>
        <position position="1"/>
    </location>
</feature>
<dbReference type="InterPro" id="IPR055268">
    <property type="entry name" value="PCB-like"/>
</dbReference>
<name>X6N9H0_RETFI</name>
<dbReference type="Pfam" id="PF02436">
    <property type="entry name" value="PYC_OADA"/>
    <property type="match status" value="1"/>
</dbReference>
<proteinExistence type="predicted"/>
<dbReference type="AlphaFoldDB" id="X6N9H0"/>
<dbReference type="InterPro" id="IPR000891">
    <property type="entry name" value="PYR_CT"/>
</dbReference>
<dbReference type="OrthoDB" id="196847at2759"/>
<comment type="caution">
    <text evidence="2">The sequence shown here is derived from an EMBL/GenBank/DDBJ whole genome shotgun (WGS) entry which is preliminary data.</text>
</comment>
<dbReference type="Gene3D" id="3.20.20.70">
    <property type="entry name" value="Aldolase class I"/>
    <property type="match status" value="1"/>
</dbReference>